<dbReference type="AlphaFoldDB" id="A0A1Y5IKJ3"/>
<feature type="region of interest" description="Disordered" evidence="1">
    <location>
        <begin position="54"/>
        <end position="77"/>
    </location>
</feature>
<evidence type="ECO:0000313" key="2">
    <source>
        <dbReference type="EMBL" id="OUS47602.1"/>
    </source>
</evidence>
<organism evidence="2">
    <name type="scientific">Ostreococcus tauri</name>
    <name type="common">Marine green alga</name>
    <dbReference type="NCBI Taxonomy" id="70448"/>
    <lineage>
        <taxon>Eukaryota</taxon>
        <taxon>Viridiplantae</taxon>
        <taxon>Chlorophyta</taxon>
        <taxon>Mamiellophyceae</taxon>
        <taxon>Mamiellales</taxon>
        <taxon>Bathycoccaceae</taxon>
        <taxon>Ostreococcus</taxon>
    </lineage>
</organism>
<gene>
    <name evidence="2" type="ORF">BE221DRAFT_166817</name>
</gene>
<evidence type="ECO:0000256" key="1">
    <source>
        <dbReference type="SAM" id="MobiDB-lite"/>
    </source>
</evidence>
<sequence length="198" mass="22000">MDDVELVILDFDLTLLNIHACAERVSAREVETGKRDGDFVDVECFRAFVGACESRGDGGRDGRRTRDETDGTDARRAGSAKKRGIDVRIASFGVYEVIQAYVDRALGKGAMTRREISTPSVVGVRDGCSVSGGKNKQMQKFCEEKYGEKEWKRYANRVLLFDDDERNVAKAIEGGFRAVRVPAGFTKDVARLLFPSDF</sequence>
<protein>
    <recommendedName>
        <fullName evidence="3">HAD-like domain-containing protein</fullName>
    </recommendedName>
</protein>
<reference evidence="2" key="1">
    <citation type="submission" date="2017-04" db="EMBL/GenBank/DDBJ databases">
        <title>Population genomics of picophytoplankton unveils novel chromosome hypervariability.</title>
        <authorList>
            <consortium name="DOE Joint Genome Institute"/>
            <person name="Blanc-Mathieu R."/>
            <person name="Krasovec M."/>
            <person name="Hebrard M."/>
            <person name="Yau S."/>
            <person name="Desgranges E."/>
            <person name="Martin J."/>
            <person name="Schackwitz W."/>
            <person name="Kuo A."/>
            <person name="Salin G."/>
            <person name="Donnadieu C."/>
            <person name="Desdevises Y."/>
            <person name="Sanchez-Ferandin S."/>
            <person name="Moreau H."/>
            <person name="Rivals E."/>
            <person name="Grigoriev I.V."/>
            <person name="Grimsley N."/>
            <person name="Eyre-Walker A."/>
            <person name="Piganeau G."/>
        </authorList>
    </citation>
    <scope>NUCLEOTIDE SEQUENCE [LARGE SCALE GENOMIC DNA]</scope>
    <source>
        <strain evidence="2">RCC 1115</strain>
    </source>
</reference>
<evidence type="ECO:0008006" key="3">
    <source>
        <dbReference type="Google" id="ProtNLM"/>
    </source>
</evidence>
<name>A0A1Y5IKJ3_OSTTA</name>
<accession>A0A1Y5IKJ3</accession>
<dbReference type="EMBL" id="KZ155778">
    <property type="protein sequence ID" value="OUS47602.1"/>
    <property type="molecule type" value="Genomic_DNA"/>
</dbReference>
<feature type="compositionally biased region" description="Basic and acidic residues" evidence="1">
    <location>
        <begin position="54"/>
        <end position="76"/>
    </location>
</feature>
<proteinExistence type="predicted"/>
<dbReference type="Proteomes" id="UP000195557">
    <property type="component" value="Unassembled WGS sequence"/>
</dbReference>